<feature type="transmembrane region" description="Helical" evidence="11">
    <location>
        <begin position="195"/>
        <end position="212"/>
    </location>
</feature>
<evidence type="ECO:0000256" key="11">
    <source>
        <dbReference type="SAM" id="Phobius"/>
    </source>
</evidence>
<feature type="transmembrane region" description="Helical" evidence="11">
    <location>
        <begin position="249"/>
        <end position="270"/>
    </location>
</feature>
<evidence type="ECO:0000313" key="12">
    <source>
        <dbReference type="EMBL" id="HEN16971.1"/>
    </source>
</evidence>
<feature type="transmembrane region" description="Helical" evidence="11">
    <location>
        <begin position="107"/>
        <end position="127"/>
    </location>
</feature>
<keyword evidence="5 11" id="KW-1133">Transmembrane helix</keyword>
<evidence type="ECO:0000256" key="4">
    <source>
        <dbReference type="ARBA" id="ARBA00022692"/>
    </source>
</evidence>
<reference evidence="12" key="1">
    <citation type="journal article" date="2020" name="mSystems">
        <title>Genome- and Community-Level Interaction Insights into Carbon Utilization and Element Cycling Functions of Hydrothermarchaeota in Hydrothermal Sediment.</title>
        <authorList>
            <person name="Zhou Z."/>
            <person name="Liu Y."/>
            <person name="Xu W."/>
            <person name="Pan J."/>
            <person name="Luo Z.H."/>
            <person name="Li M."/>
        </authorList>
    </citation>
    <scope>NUCLEOTIDE SEQUENCE [LARGE SCALE GENOMIC DNA]</scope>
    <source>
        <strain evidence="12">SpSt-339</strain>
    </source>
</reference>
<feature type="transmembrane region" description="Helical" evidence="11">
    <location>
        <begin position="172"/>
        <end position="189"/>
    </location>
</feature>
<dbReference type="PANTHER" id="PTHR14269:SF62">
    <property type="entry name" value="CDP-DIACYLGLYCEROL--GLYCEROL-3-PHOSPHATE 3-PHOSPHATIDYLTRANSFERASE 1, CHLOROPLASTIC"/>
    <property type="match status" value="1"/>
</dbReference>
<dbReference type="Pfam" id="PF01066">
    <property type="entry name" value="CDP-OH_P_transf"/>
    <property type="match status" value="1"/>
</dbReference>
<dbReference type="GO" id="GO:0016020">
    <property type="term" value="C:membrane"/>
    <property type="evidence" value="ECO:0007669"/>
    <property type="project" value="UniProtKB-SubCell"/>
</dbReference>
<dbReference type="InterPro" id="IPR000462">
    <property type="entry name" value="CDP-OH_P_trans"/>
</dbReference>
<dbReference type="EMBL" id="DSOK01000441">
    <property type="protein sequence ID" value="HEN16971.1"/>
    <property type="molecule type" value="Genomic_DNA"/>
</dbReference>
<evidence type="ECO:0000256" key="6">
    <source>
        <dbReference type="ARBA" id="ARBA00023098"/>
    </source>
</evidence>
<dbReference type="GO" id="GO:0016780">
    <property type="term" value="F:phosphotransferase activity, for other substituted phosphate groups"/>
    <property type="evidence" value="ECO:0007669"/>
    <property type="project" value="InterPro"/>
</dbReference>
<evidence type="ECO:0000256" key="7">
    <source>
        <dbReference type="ARBA" id="ARBA00023136"/>
    </source>
</evidence>
<protein>
    <recommendedName>
        <fullName evidence="13">CDP-alcohol phosphatidyltransferase family protein</fullName>
    </recommendedName>
</protein>
<evidence type="ECO:0008006" key="13">
    <source>
        <dbReference type="Google" id="ProtNLM"/>
    </source>
</evidence>
<gene>
    <name evidence="12" type="ORF">ENQ76_16035</name>
</gene>
<proteinExistence type="inferred from homology"/>
<evidence type="ECO:0000256" key="1">
    <source>
        <dbReference type="ARBA" id="ARBA00004141"/>
    </source>
</evidence>
<evidence type="ECO:0000256" key="10">
    <source>
        <dbReference type="SAM" id="MobiDB-lite"/>
    </source>
</evidence>
<evidence type="ECO:0000256" key="2">
    <source>
        <dbReference type="ARBA" id="ARBA00010441"/>
    </source>
</evidence>
<keyword evidence="9" id="KW-1208">Phospholipid metabolism</keyword>
<dbReference type="AlphaFoldDB" id="A0A7C2NZB5"/>
<name>A0A7C2NZB5_9PLAN</name>
<evidence type="ECO:0000256" key="8">
    <source>
        <dbReference type="ARBA" id="ARBA00023209"/>
    </source>
</evidence>
<organism evidence="12">
    <name type="scientific">Schlesneria paludicola</name>
    <dbReference type="NCBI Taxonomy" id="360056"/>
    <lineage>
        <taxon>Bacteria</taxon>
        <taxon>Pseudomonadati</taxon>
        <taxon>Planctomycetota</taxon>
        <taxon>Planctomycetia</taxon>
        <taxon>Planctomycetales</taxon>
        <taxon>Planctomycetaceae</taxon>
        <taxon>Schlesneria</taxon>
    </lineage>
</organism>
<evidence type="ECO:0000256" key="3">
    <source>
        <dbReference type="ARBA" id="ARBA00022516"/>
    </source>
</evidence>
<keyword evidence="4 11" id="KW-0812">Transmembrane</keyword>
<dbReference type="InterPro" id="IPR050324">
    <property type="entry name" value="CDP-alcohol_PTase-I"/>
</dbReference>
<accession>A0A7C2NZB5</accession>
<sequence>MKTWNGFPSCGFPRSAQRCRSGPRVPPAARRLRPAPSESRSDRRIRPDRLVRAASLVGGRGRRTLLSQRGCCAARTGLRAGIAGVVAALHGLPRGDRSSIVPPMRRFLRGIPNALTVLRFVAGVAFPFVPPDWWLALILFGGVSDLIDGWLSRLWDGESTFGQLLDPVADKTFVLAVAVTLLLNELIGWSGLLWLAARDVAVVVLSLIAIIITKVRPADLRPRWTGKCATAAQFVALLWLVVARESAPTLVVAAGVVSAVAAVDYTVAAVRNWRARR</sequence>
<feature type="region of interest" description="Disordered" evidence="10">
    <location>
        <begin position="15"/>
        <end position="44"/>
    </location>
</feature>
<comment type="similarity">
    <text evidence="2">Belongs to the CDP-alcohol phosphatidyltransferase class-I family.</text>
</comment>
<keyword evidence="3" id="KW-0444">Lipid biosynthesis</keyword>
<evidence type="ECO:0000256" key="5">
    <source>
        <dbReference type="ARBA" id="ARBA00022989"/>
    </source>
</evidence>
<evidence type="ECO:0000256" key="9">
    <source>
        <dbReference type="ARBA" id="ARBA00023264"/>
    </source>
</evidence>
<keyword evidence="7 11" id="KW-0472">Membrane</keyword>
<dbReference type="InterPro" id="IPR043130">
    <property type="entry name" value="CDP-OH_PTrfase_TM_dom"/>
</dbReference>
<comment type="subcellular location">
    <subcellularLocation>
        <location evidence="1">Membrane</location>
        <topology evidence="1">Multi-pass membrane protein</topology>
    </subcellularLocation>
</comment>
<dbReference type="Gene3D" id="1.20.120.1760">
    <property type="match status" value="1"/>
</dbReference>
<keyword evidence="8" id="KW-0594">Phospholipid biosynthesis</keyword>
<keyword evidence="6" id="KW-0443">Lipid metabolism</keyword>
<comment type="caution">
    <text evidence="12">The sequence shown here is derived from an EMBL/GenBank/DDBJ whole genome shotgun (WGS) entry which is preliminary data.</text>
</comment>
<dbReference type="PANTHER" id="PTHR14269">
    <property type="entry name" value="CDP-DIACYLGLYCEROL--GLYCEROL-3-PHOSPHATE 3-PHOSPHATIDYLTRANSFERASE-RELATED"/>
    <property type="match status" value="1"/>
</dbReference>
<dbReference type="GO" id="GO:0046474">
    <property type="term" value="P:glycerophospholipid biosynthetic process"/>
    <property type="evidence" value="ECO:0007669"/>
    <property type="project" value="TreeGrafter"/>
</dbReference>